<dbReference type="Proteomes" id="UP000325415">
    <property type="component" value="Unassembled WGS sequence"/>
</dbReference>
<accession>A0A5N6S6W5</accession>
<protein>
    <submittedName>
        <fullName evidence="1">Uncharacterized protein</fullName>
    </submittedName>
</protein>
<dbReference type="AlphaFoldDB" id="A0A5N6S6W5"/>
<evidence type="ECO:0000313" key="2">
    <source>
        <dbReference type="Proteomes" id="UP000325415"/>
    </source>
</evidence>
<sequence length="124" mass="13883">MSRPTRKTCNLVDERDGCCCVRCGKSLYSTLTFSRHHRRMRSHSFPGLHNPGNVIDVCGSGDTGCHGYIHAHPAESYEKGWLVRGNTNLLPVDVPILTARHGWVLLDDDGHWTPIEEPTESEES</sequence>
<reference evidence="1 2" key="1">
    <citation type="submission" date="2018-04" db="EMBL/GenBank/DDBJ databases">
        <authorList>
            <person name="Eckel V.P."/>
            <person name="Vogel R.F."/>
        </authorList>
    </citation>
    <scope>NUCLEOTIDE SEQUENCE [LARGE SCALE GENOMIC DNA]</scope>
    <source>
        <strain evidence="2">TMW 2.1764</strain>
    </source>
</reference>
<dbReference type="EMBL" id="QDAG01000001">
    <property type="protein sequence ID" value="KAE8130235.1"/>
    <property type="molecule type" value="Genomic_DNA"/>
</dbReference>
<name>A0A5N6S6W5_9BIFI</name>
<dbReference type="OrthoDB" id="5124189at2"/>
<gene>
    <name evidence="1" type="ORF">DDE84_01255</name>
</gene>
<organism evidence="1 2">
    <name type="scientific">Bifidobacterium tibiigranuli</name>
    <dbReference type="NCBI Taxonomy" id="2172043"/>
    <lineage>
        <taxon>Bacteria</taxon>
        <taxon>Bacillati</taxon>
        <taxon>Actinomycetota</taxon>
        <taxon>Actinomycetes</taxon>
        <taxon>Bifidobacteriales</taxon>
        <taxon>Bifidobacteriaceae</taxon>
        <taxon>Bifidobacterium</taxon>
    </lineage>
</organism>
<comment type="caution">
    <text evidence="1">The sequence shown here is derived from an EMBL/GenBank/DDBJ whole genome shotgun (WGS) entry which is preliminary data.</text>
</comment>
<evidence type="ECO:0000313" key="1">
    <source>
        <dbReference type="EMBL" id="KAE8130235.1"/>
    </source>
</evidence>
<proteinExistence type="predicted"/>
<keyword evidence="2" id="KW-1185">Reference proteome</keyword>